<evidence type="ECO:0000256" key="1">
    <source>
        <dbReference type="ARBA" id="ARBA00022574"/>
    </source>
</evidence>
<dbReference type="PANTHER" id="PTHR19854">
    <property type="entry name" value="TRANSDUCIN BETA-LIKE 3"/>
    <property type="match status" value="1"/>
</dbReference>
<evidence type="ECO:0000256" key="3">
    <source>
        <dbReference type="ARBA" id="ARBA00037931"/>
    </source>
</evidence>
<dbReference type="SMART" id="SM00320">
    <property type="entry name" value="WD40"/>
    <property type="match status" value="6"/>
</dbReference>
<protein>
    <recommendedName>
        <fullName evidence="4">ASTRA-associated protein 1</fullName>
    </recommendedName>
</protein>
<accession>A0A8H3E3H2</accession>
<dbReference type="InterPro" id="IPR036322">
    <property type="entry name" value="WD40_repeat_dom_sf"/>
</dbReference>
<dbReference type="PANTHER" id="PTHR19854:SF1">
    <property type="entry name" value="GUANINE NUCLEOTIDE-BINDING PROTEIN SUBUNIT BETA-LIKE PROTEIN 1"/>
    <property type="match status" value="1"/>
</dbReference>
<dbReference type="Pfam" id="PF00400">
    <property type="entry name" value="WD40"/>
    <property type="match status" value="1"/>
</dbReference>
<evidence type="ECO:0000313" key="5">
    <source>
        <dbReference type="EMBL" id="CAE7159608.1"/>
    </source>
</evidence>
<keyword evidence="1" id="KW-0853">WD repeat</keyword>
<dbReference type="Proteomes" id="UP000663827">
    <property type="component" value="Unassembled WGS sequence"/>
</dbReference>
<keyword evidence="2" id="KW-0677">Repeat</keyword>
<sequence length="403" mass="43972">MSKPPPPPFKVLRTHSVQINAIFFSPDNEFLTIGDSSGRVSITSTRTFRPIADWAAHTDSILGIQEWDGQIITHGRDNKLHFWKLTPAAPLLADAASTPNLSIPALTSSMDINALNYCRFSLCPTQSDSPSALLALPNLIESELIDVWELPGKTRLHAGVGTIKGAPPRKPFSDEGRDVYKAGIVMALHIFQTETHTRILAAYESGTVTLWTRSLSDKPRSIEGNGWNSIWSVKHHLEAVMGMAVSCDNIMAASVSADHLICRYHLSPELSTDAESLTPHETKHLGNGAVGFRTDGRVLGVAGWDGVVRLYSTGLHRVDGAGASAVLDRKRKVRSLGTLEHFKESCFAMAFANEVFEGTVSIGSVEDEDKISLEALEARSRWLAVGGKTGRVAIWELDSLKKR</sequence>
<proteinExistence type="inferred from homology"/>
<dbReference type="Gene3D" id="2.130.10.10">
    <property type="entry name" value="YVTN repeat-like/Quinoprotein amine dehydrogenase"/>
    <property type="match status" value="2"/>
</dbReference>
<evidence type="ECO:0000256" key="4">
    <source>
        <dbReference type="ARBA" id="ARBA00040563"/>
    </source>
</evidence>
<gene>
    <name evidence="5" type="ORF">RDB_LOCUS97647</name>
</gene>
<dbReference type="SUPFAM" id="SSF50978">
    <property type="entry name" value="WD40 repeat-like"/>
    <property type="match status" value="1"/>
</dbReference>
<dbReference type="AlphaFoldDB" id="A0A8H3E3H2"/>
<evidence type="ECO:0000313" key="6">
    <source>
        <dbReference type="Proteomes" id="UP000663827"/>
    </source>
</evidence>
<dbReference type="InterPro" id="IPR001680">
    <property type="entry name" value="WD40_rpt"/>
</dbReference>
<name>A0A8H3E3H2_9AGAM</name>
<organism evidence="5 6">
    <name type="scientific">Rhizoctonia solani</name>
    <dbReference type="NCBI Taxonomy" id="456999"/>
    <lineage>
        <taxon>Eukaryota</taxon>
        <taxon>Fungi</taxon>
        <taxon>Dikarya</taxon>
        <taxon>Basidiomycota</taxon>
        <taxon>Agaricomycotina</taxon>
        <taxon>Agaricomycetes</taxon>
        <taxon>Cantharellales</taxon>
        <taxon>Ceratobasidiaceae</taxon>
        <taxon>Rhizoctonia</taxon>
    </lineage>
</organism>
<comment type="similarity">
    <text evidence="3">Belongs to the WD repeat ASA1 family.</text>
</comment>
<evidence type="ECO:0000256" key="2">
    <source>
        <dbReference type="ARBA" id="ARBA00022737"/>
    </source>
</evidence>
<dbReference type="InterPro" id="IPR015943">
    <property type="entry name" value="WD40/YVTN_repeat-like_dom_sf"/>
</dbReference>
<reference evidence="5" key="1">
    <citation type="submission" date="2021-01" db="EMBL/GenBank/DDBJ databases">
        <authorList>
            <person name="Kaushik A."/>
        </authorList>
    </citation>
    <scope>NUCLEOTIDE SEQUENCE</scope>
    <source>
        <strain evidence="5">AG5</strain>
    </source>
</reference>
<dbReference type="EMBL" id="CAJNJQ010002050">
    <property type="protein sequence ID" value="CAE7159608.1"/>
    <property type="molecule type" value="Genomic_DNA"/>
</dbReference>
<comment type="caution">
    <text evidence="5">The sequence shown here is derived from an EMBL/GenBank/DDBJ whole genome shotgun (WGS) entry which is preliminary data.</text>
</comment>